<name>A0A5C6EAQ3_9BACT</name>
<dbReference type="AlphaFoldDB" id="A0A5C6EAQ3"/>
<organism evidence="1 2">
    <name type="scientific">Rubripirellula reticaptiva</name>
    <dbReference type="NCBI Taxonomy" id="2528013"/>
    <lineage>
        <taxon>Bacteria</taxon>
        <taxon>Pseudomonadati</taxon>
        <taxon>Planctomycetota</taxon>
        <taxon>Planctomycetia</taxon>
        <taxon>Pirellulales</taxon>
        <taxon>Pirellulaceae</taxon>
        <taxon>Rubripirellula</taxon>
    </lineage>
</organism>
<gene>
    <name evidence="1" type="ORF">Poly59_57860</name>
</gene>
<evidence type="ECO:0000313" key="1">
    <source>
        <dbReference type="EMBL" id="TWU46813.1"/>
    </source>
</evidence>
<comment type="caution">
    <text evidence="1">The sequence shown here is derived from an EMBL/GenBank/DDBJ whole genome shotgun (WGS) entry which is preliminary data.</text>
</comment>
<evidence type="ECO:0000313" key="2">
    <source>
        <dbReference type="Proteomes" id="UP000317977"/>
    </source>
</evidence>
<proteinExistence type="predicted"/>
<sequence length="89" mass="9997">MPITVMVGTSHGDVRHKSLGNTLKGVGLLVRFLRLTHSHQRPRVRGNASIDDCVSKEMRAIYSGNDDFDSSTSRRAFSLYLNRAFAIYQ</sequence>
<accession>A0A5C6EAQ3</accession>
<keyword evidence="2" id="KW-1185">Reference proteome</keyword>
<dbReference type="Proteomes" id="UP000317977">
    <property type="component" value="Unassembled WGS sequence"/>
</dbReference>
<dbReference type="EMBL" id="SJPX01000006">
    <property type="protein sequence ID" value="TWU46813.1"/>
    <property type="molecule type" value="Genomic_DNA"/>
</dbReference>
<reference evidence="1 2" key="1">
    <citation type="submission" date="2019-02" db="EMBL/GenBank/DDBJ databases">
        <title>Deep-cultivation of Planctomycetes and their phenomic and genomic characterization uncovers novel biology.</title>
        <authorList>
            <person name="Wiegand S."/>
            <person name="Jogler M."/>
            <person name="Boedeker C."/>
            <person name="Pinto D."/>
            <person name="Vollmers J."/>
            <person name="Rivas-Marin E."/>
            <person name="Kohn T."/>
            <person name="Peeters S.H."/>
            <person name="Heuer A."/>
            <person name="Rast P."/>
            <person name="Oberbeckmann S."/>
            <person name="Bunk B."/>
            <person name="Jeske O."/>
            <person name="Meyerdierks A."/>
            <person name="Storesund J.E."/>
            <person name="Kallscheuer N."/>
            <person name="Luecker S."/>
            <person name="Lage O.M."/>
            <person name="Pohl T."/>
            <person name="Merkel B.J."/>
            <person name="Hornburger P."/>
            <person name="Mueller R.-W."/>
            <person name="Bruemmer F."/>
            <person name="Labrenz M."/>
            <person name="Spormann A.M."/>
            <person name="Op Den Camp H."/>
            <person name="Overmann J."/>
            <person name="Amann R."/>
            <person name="Jetten M.S.M."/>
            <person name="Mascher T."/>
            <person name="Medema M.H."/>
            <person name="Devos D.P."/>
            <person name="Kaster A.-K."/>
            <person name="Ovreas L."/>
            <person name="Rohde M."/>
            <person name="Galperin M.Y."/>
            <person name="Jogler C."/>
        </authorList>
    </citation>
    <scope>NUCLEOTIDE SEQUENCE [LARGE SCALE GENOMIC DNA]</scope>
    <source>
        <strain evidence="1 2">Poly59</strain>
    </source>
</reference>
<protein>
    <submittedName>
        <fullName evidence="1">Uncharacterized protein</fullName>
    </submittedName>
</protein>